<dbReference type="PANTHER" id="PTHR43033">
    <property type="entry name" value="TRNA(ILE)-LYSIDINE SYNTHASE-RELATED"/>
    <property type="match status" value="1"/>
</dbReference>
<dbReference type="Gene3D" id="1.20.59.20">
    <property type="match status" value="1"/>
</dbReference>
<comment type="similarity">
    <text evidence="8">Belongs to the tRNA(Ile)-lysidine synthase family.</text>
</comment>
<evidence type="ECO:0000313" key="10">
    <source>
        <dbReference type="EMBL" id="CCK75182.1"/>
    </source>
</evidence>
<evidence type="ECO:0000256" key="1">
    <source>
        <dbReference type="ARBA" id="ARBA00004496"/>
    </source>
</evidence>
<keyword evidence="11" id="KW-1185">Reference proteome</keyword>
<evidence type="ECO:0000256" key="3">
    <source>
        <dbReference type="ARBA" id="ARBA00022598"/>
    </source>
</evidence>
<dbReference type="GO" id="GO:0005737">
    <property type="term" value="C:cytoplasm"/>
    <property type="evidence" value="ECO:0007669"/>
    <property type="project" value="UniProtKB-SubCell"/>
</dbReference>
<dbReference type="InterPro" id="IPR012094">
    <property type="entry name" value="tRNA_Ile_lys_synt"/>
</dbReference>
<protein>
    <recommendedName>
        <fullName evidence="8">tRNA(Ile)-lysidine synthase</fullName>
        <ecNumber evidence="8">6.3.4.19</ecNumber>
    </recommendedName>
    <alternativeName>
        <fullName evidence="8">tRNA(Ile)-2-lysyl-cytidine synthase</fullName>
    </alternativeName>
    <alternativeName>
        <fullName evidence="8">tRNA(Ile)-lysidine synthetase</fullName>
    </alternativeName>
</protein>
<dbReference type="GO" id="GO:0005524">
    <property type="term" value="F:ATP binding"/>
    <property type="evidence" value="ECO:0007669"/>
    <property type="project" value="UniProtKB-UniRule"/>
</dbReference>
<dbReference type="InterPro" id="IPR011063">
    <property type="entry name" value="TilS/TtcA_N"/>
</dbReference>
<comment type="subcellular location">
    <subcellularLocation>
        <location evidence="1 8">Cytoplasm</location>
    </subcellularLocation>
</comment>
<dbReference type="SUPFAM" id="SSF82829">
    <property type="entry name" value="MesJ substrate recognition domain-like"/>
    <property type="match status" value="1"/>
</dbReference>
<dbReference type="EC" id="6.3.4.19" evidence="8"/>
<gene>
    <name evidence="8" type="primary">tilS</name>
    <name evidence="10" type="ORF">OLEAN_C10060</name>
</gene>
<proteinExistence type="inferred from homology"/>
<keyword evidence="2 8" id="KW-0963">Cytoplasm</keyword>
<dbReference type="Proteomes" id="UP000032749">
    <property type="component" value="Chromosome"/>
</dbReference>
<evidence type="ECO:0000256" key="4">
    <source>
        <dbReference type="ARBA" id="ARBA00022694"/>
    </source>
</evidence>
<dbReference type="InterPro" id="IPR015262">
    <property type="entry name" value="tRNA_Ile_lys_synt_subst-bd"/>
</dbReference>
<dbReference type="HAMAP" id="MF_01161">
    <property type="entry name" value="tRNA_Ile_lys_synt"/>
    <property type="match status" value="1"/>
</dbReference>
<dbReference type="InterPro" id="IPR012795">
    <property type="entry name" value="tRNA_Ile_lys_synt_N"/>
</dbReference>
<dbReference type="CDD" id="cd01992">
    <property type="entry name" value="TilS_N"/>
    <property type="match status" value="1"/>
</dbReference>
<dbReference type="AlphaFoldDB" id="R4YKW8"/>
<dbReference type="PATRIC" id="fig|698738.3.peg.1047"/>
<comment type="catalytic activity">
    <reaction evidence="7 8">
        <text>cytidine(34) in tRNA(Ile2) + L-lysine + ATP = lysidine(34) in tRNA(Ile2) + AMP + diphosphate + H(+)</text>
        <dbReference type="Rhea" id="RHEA:43744"/>
        <dbReference type="Rhea" id="RHEA-COMP:10625"/>
        <dbReference type="Rhea" id="RHEA-COMP:10670"/>
        <dbReference type="ChEBI" id="CHEBI:15378"/>
        <dbReference type="ChEBI" id="CHEBI:30616"/>
        <dbReference type="ChEBI" id="CHEBI:32551"/>
        <dbReference type="ChEBI" id="CHEBI:33019"/>
        <dbReference type="ChEBI" id="CHEBI:82748"/>
        <dbReference type="ChEBI" id="CHEBI:83665"/>
        <dbReference type="ChEBI" id="CHEBI:456215"/>
        <dbReference type="EC" id="6.3.4.19"/>
    </reaction>
</comment>
<keyword evidence="5 8" id="KW-0547">Nucleotide-binding</keyword>
<dbReference type="EMBL" id="FO203512">
    <property type="protein sequence ID" value="CCK75182.1"/>
    <property type="molecule type" value="Genomic_DNA"/>
</dbReference>
<evidence type="ECO:0000256" key="7">
    <source>
        <dbReference type="ARBA" id="ARBA00048539"/>
    </source>
</evidence>
<dbReference type="NCBIfam" id="TIGR02433">
    <property type="entry name" value="lysidine_TilS_C"/>
    <property type="match status" value="1"/>
</dbReference>
<organism evidence="10 11">
    <name type="scientific">Oleispira antarctica RB-8</name>
    <dbReference type="NCBI Taxonomy" id="698738"/>
    <lineage>
        <taxon>Bacteria</taxon>
        <taxon>Pseudomonadati</taxon>
        <taxon>Pseudomonadota</taxon>
        <taxon>Gammaproteobacteria</taxon>
        <taxon>Oceanospirillales</taxon>
        <taxon>Oceanospirillaceae</taxon>
        <taxon>Oleispira</taxon>
    </lineage>
</organism>
<dbReference type="InterPro" id="IPR014729">
    <property type="entry name" value="Rossmann-like_a/b/a_fold"/>
</dbReference>
<dbReference type="STRING" id="698738.OLEAN_C10060"/>
<dbReference type="KEGG" id="oai:OLEAN_C10060"/>
<accession>R4YKW8</accession>
<keyword evidence="3 8" id="KW-0436">Ligase</keyword>
<evidence type="ECO:0000256" key="5">
    <source>
        <dbReference type="ARBA" id="ARBA00022741"/>
    </source>
</evidence>
<dbReference type="Gene3D" id="3.40.50.620">
    <property type="entry name" value="HUPs"/>
    <property type="match status" value="1"/>
</dbReference>
<feature type="domain" description="Lysidine-tRNA(Ile) synthetase C-terminal" evidence="9">
    <location>
        <begin position="399"/>
        <end position="473"/>
    </location>
</feature>
<sequence length="478" mass="54870">MLVEQAVAEALNSIVINNNVTADNRTEFDLWLGLSGGVDSTVLLHAAAYYCSLQCSEGYNRKLKAIHVHHGLSENADAWAKQAQALCINLSRKFSITIDCFVEKVQLDDRSDGLEQAARSARYQAFEKYCGPNDLLLQGHHLDDQIETFFMRAVRGSGLTGLASIPKQRSLSRTNTCQILRPLLAIEKTKIIEYAQQHQLDWVEDESNQDSDIDRNWWRNELLPQIWQRYPKQKHSLSRTINTIHHEQNLLQKLIINDISSHDALPLLKLEIHAALKDIPSFDLLLIKELNQVTSVSYLRAWFSQYVDILPSVIQMQTIYADMVLARADSEPQFKGAEFFLYRYQNRLYLLKTSILNNIAAGLRLTTSVNWQGEELKCFSGFLTCTDLDSNFALKPARYIVRNWQAGDVAKPFGRSTRKMKKWWQDYNVPSWMREHWPMIVNEETHEIAAVPGLFVCQGYCVEQGNSGWLVEYKVNLI</sequence>
<dbReference type="Pfam" id="PF01171">
    <property type="entry name" value="ATP_bind_3"/>
    <property type="match status" value="1"/>
</dbReference>
<dbReference type="GO" id="GO:0006400">
    <property type="term" value="P:tRNA modification"/>
    <property type="evidence" value="ECO:0007669"/>
    <property type="project" value="UniProtKB-UniRule"/>
</dbReference>
<evidence type="ECO:0000259" key="9">
    <source>
        <dbReference type="SMART" id="SM00977"/>
    </source>
</evidence>
<dbReference type="Pfam" id="PF09179">
    <property type="entry name" value="TilS"/>
    <property type="match status" value="1"/>
</dbReference>
<name>R4YKW8_OLEAN</name>
<keyword evidence="6 8" id="KW-0067">ATP-binding</keyword>
<dbReference type="SMART" id="SM00977">
    <property type="entry name" value="TilS_C"/>
    <property type="match status" value="1"/>
</dbReference>
<dbReference type="InterPro" id="IPR012796">
    <property type="entry name" value="Lysidine-tRNA-synth_C"/>
</dbReference>
<dbReference type="SUPFAM" id="SSF56037">
    <property type="entry name" value="PheT/TilS domain"/>
    <property type="match status" value="1"/>
</dbReference>
<evidence type="ECO:0000256" key="8">
    <source>
        <dbReference type="HAMAP-Rule" id="MF_01161"/>
    </source>
</evidence>
<evidence type="ECO:0000313" key="11">
    <source>
        <dbReference type="Proteomes" id="UP000032749"/>
    </source>
</evidence>
<dbReference type="SUPFAM" id="SSF52402">
    <property type="entry name" value="Adenine nucleotide alpha hydrolases-like"/>
    <property type="match status" value="1"/>
</dbReference>
<dbReference type="PANTHER" id="PTHR43033:SF1">
    <property type="entry name" value="TRNA(ILE)-LYSIDINE SYNTHASE-RELATED"/>
    <property type="match status" value="1"/>
</dbReference>
<reference evidence="10 11" key="1">
    <citation type="journal article" date="2013" name="Nat. Commun.">
        <title>Genome sequence and functional genomic analysis of the oil-degrading bacterium Oleispira antarctica.</title>
        <authorList>
            <person name="Kube M."/>
            <person name="Chernikova T.N."/>
            <person name="Al-Ramahi Y."/>
            <person name="Beloqui A."/>
            <person name="Lopez-Cortez N."/>
            <person name="Guazzaroni M.E."/>
            <person name="Heipieper H.J."/>
            <person name="Klages S."/>
            <person name="Kotsyurbenko O.R."/>
            <person name="Langer I."/>
            <person name="Nechitaylo T.Y."/>
            <person name="Lunsdorf H."/>
            <person name="Fernandez M."/>
            <person name="Juarez S."/>
            <person name="Ciordia S."/>
            <person name="Singer A."/>
            <person name="Kagan O."/>
            <person name="Egorova O."/>
            <person name="Petit P.A."/>
            <person name="Stogios P."/>
            <person name="Kim Y."/>
            <person name="Tchigvintsev A."/>
            <person name="Flick R."/>
            <person name="Denaro R."/>
            <person name="Genovese M."/>
            <person name="Albar J.P."/>
            <person name="Reva O.N."/>
            <person name="Martinez-Gomariz M."/>
            <person name="Tran H."/>
            <person name="Ferrer M."/>
            <person name="Savchenko A."/>
            <person name="Yakunin A.F."/>
            <person name="Yakimov M.M."/>
            <person name="Golyshina O.V."/>
            <person name="Reinhardt R."/>
            <person name="Golyshin P.N."/>
        </authorList>
    </citation>
    <scope>NUCLEOTIDE SEQUENCE [LARGE SCALE GENOMIC DNA]</scope>
</reference>
<dbReference type="GO" id="GO:0032267">
    <property type="term" value="F:tRNA(Ile)-lysidine synthase activity"/>
    <property type="evidence" value="ECO:0007669"/>
    <property type="project" value="UniProtKB-EC"/>
</dbReference>
<dbReference type="Pfam" id="PF11734">
    <property type="entry name" value="TilS_C"/>
    <property type="match status" value="1"/>
</dbReference>
<comment type="function">
    <text evidence="8">Ligates lysine onto the cytidine present at position 34 of the AUA codon-specific tRNA(Ile) that contains the anticodon CAU, in an ATP-dependent manner. Cytidine is converted to lysidine, thus changing the amino acid specificity of the tRNA from methionine to isoleucine.</text>
</comment>
<feature type="binding site" evidence="8">
    <location>
        <begin position="35"/>
        <end position="40"/>
    </location>
    <ligand>
        <name>ATP</name>
        <dbReference type="ChEBI" id="CHEBI:30616"/>
    </ligand>
</feature>
<dbReference type="OrthoDB" id="9807403at2"/>
<comment type="domain">
    <text evidence="8">The N-terminal region contains the highly conserved SGGXDS motif, predicted to be a P-loop motif involved in ATP binding.</text>
</comment>
<evidence type="ECO:0000256" key="6">
    <source>
        <dbReference type="ARBA" id="ARBA00022840"/>
    </source>
</evidence>
<evidence type="ECO:0000256" key="2">
    <source>
        <dbReference type="ARBA" id="ARBA00022490"/>
    </source>
</evidence>
<dbReference type="NCBIfam" id="TIGR02432">
    <property type="entry name" value="lysidine_TilS_N"/>
    <property type="match status" value="1"/>
</dbReference>
<dbReference type="HOGENOM" id="CLU_018869_2_0_6"/>
<keyword evidence="4 8" id="KW-0819">tRNA processing</keyword>